<dbReference type="AlphaFoldDB" id="A0A0R3EDE1"/>
<dbReference type="CDD" id="cd06261">
    <property type="entry name" value="TM_PBP2"/>
    <property type="match status" value="1"/>
</dbReference>
<dbReference type="GO" id="GO:0055085">
    <property type="term" value="P:transmembrane transport"/>
    <property type="evidence" value="ECO:0007669"/>
    <property type="project" value="InterPro"/>
</dbReference>
<dbReference type="Proteomes" id="UP000051936">
    <property type="component" value="Unassembled WGS sequence"/>
</dbReference>
<keyword evidence="4 5" id="KW-0472">Membrane</keyword>
<feature type="domain" description="ABC transmembrane type-1" evidence="6">
    <location>
        <begin position="93"/>
        <end position="300"/>
    </location>
</feature>
<evidence type="ECO:0000256" key="1">
    <source>
        <dbReference type="ARBA" id="ARBA00004651"/>
    </source>
</evidence>
<evidence type="ECO:0000256" key="3">
    <source>
        <dbReference type="ARBA" id="ARBA00022989"/>
    </source>
</evidence>
<dbReference type="OrthoDB" id="9815445at2"/>
<reference evidence="7 8" key="1">
    <citation type="submission" date="2015-09" db="EMBL/GenBank/DDBJ databases">
        <title>Draft Genome Sequence of Bradyrhizobium manausense Strain BR 3351T, a Novel Symbiotic Nitrogen-Fixing Alphaproteobacterium Isolated from Brazilian Amazon Rain Forest.</title>
        <authorList>
            <person name="De Araujo J.L."/>
            <person name="Zilli J.E."/>
        </authorList>
    </citation>
    <scope>NUCLEOTIDE SEQUENCE [LARGE SCALE GENOMIC DNA]</scope>
    <source>
        <strain evidence="7 8">BR3351</strain>
    </source>
</reference>
<keyword evidence="5" id="KW-0813">Transport</keyword>
<keyword evidence="8" id="KW-1185">Reference proteome</keyword>
<keyword evidence="3 5" id="KW-1133">Transmembrane helix</keyword>
<dbReference type="PROSITE" id="PS50928">
    <property type="entry name" value="ABC_TM1"/>
    <property type="match status" value="1"/>
</dbReference>
<comment type="subcellular location">
    <subcellularLocation>
        <location evidence="1 5">Cell membrane</location>
        <topology evidence="1 5">Multi-pass membrane protein</topology>
    </subcellularLocation>
</comment>
<accession>A0A0R3EDE1</accession>
<feature type="transmembrane region" description="Helical" evidence="5">
    <location>
        <begin position="175"/>
        <end position="199"/>
    </location>
</feature>
<gene>
    <name evidence="7" type="ORF">AOQ71_00330</name>
</gene>
<evidence type="ECO:0000313" key="7">
    <source>
        <dbReference type="EMBL" id="KRQ17746.1"/>
    </source>
</evidence>
<protein>
    <submittedName>
        <fullName evidence="7">Sugar ABC transporter permease</fullName>
    </submittedName>
</protein>
<dbReference type="Gene3D" id="1.10.3720.10">
    <property type="entry name" value="MetI-like"/>
    <property type="match status" value="1"/>
</dbReference>
<dbReference type="InterPro" id="IPR035906">
    <property type="entry name" value="MetI-like_sf"/>
</dbReference>
<comment type="similarity">
    <text evidence="5">Belongs to the binding-protein-dependent transport system permease family.</text>
</comment>
<dbReference type="InterPro" id="IPR000515">
    <property type="entry name" value="MetI-like"/>
</dbReference>
<sequence length="315" mass="34010">MSAADLVTSTPSRRGPGHSRTTRIVIYGLLFLFALVYLVPLLVMVMTSLKPLDEVTGGNMFALPRHLTFAPWSMAWGEARIGVSDTRGISGYFFNSVKMVVPAVLISTLLGALNGYVLTKWSFSGHKLVFGMMLFACFIPFQSVIIPMAVILGALGRIGVGLADLTGWSFGLGNATVNLVIVHVIYGLGFTTLFFRNYYAAFPSELVKAAMIDGASFFQIFRRILLPNSTPIIIVTVIYQFTNIWNDFLFGSTFAAGDTAPMTVALNNLVNTSTGVVEYNVNMAAAIIAAAPTLLVYVIAGRYFVRGLMAGAVKG</sequence>
<dbReference type="Pfam" id="PF00528">
    <property type="entry name" value="BPD_transp_1"/>
    <property type="match status" value="1"/>
</dbReference>
<dbReference type="EMBL" id="LJYG01000002">
    <property type="protein sequence ID" value="KRQ17746.1"/>
    <property type="molecule type" value="Genomic_DNA"/>
</dbReference>
<dbReference type="PANTHER" id="PTHR43879:SF1">
    <property type="entry name" value="GLUCOSE IMPORT SYSTEM PERMEASE PROTEIN GLCU"/>
    <property type="match status" value="1"/>
</dbReference>
<dbReference type="SUPFAM" id="SSF161098">
    <property type="entry name" value="MetI-like"/>
    <property type="match status" value="1"/>
</dbReference>
<feature type="transmembrane region" description="Helical" evidence="5">
    <location>
        <begin position="283"/>
        <end position="305"/>
    </location>
</feature>
<name>A0A0R3EDE1_9BRAD</name>
<organism evidence="7 8">
    <name type="scientific">Bradyrhizobium manausense</name>
    <dbReference type="NCBI Taxonomy" id="989370"/>
    <lineage>
        <taxon>Bacteria</taxon>
        <taxon>Pseudomonadati</taxon>
        <taxon>Pseudomonadota</taxon>
        <taxon>Alphaproteobacteria</taxon>
        <taxon>Hyphomicrobiales</taxon>
        <taxon>Nitrobacteraceae</taxon>
        <taxon>Bradyrhizobium</taxon>
    </lineage>
</organism>
<evidence type="ECO:0000256" key="5">
    <source>
        <dbReference type="RuleBase" id="RU363032"/>
    </source>
</evidence>
<comment type="caution">
    <text evidence="7">The sequence shown here is derived from an EMBL/GenBank/DDBJ whole genome shotgun (WGS) entry which is preliminary data.</text>
</comment>
<proteinExistence type="inferred from homology"/>
<evidence type="ECO:0000259" key="6">
    <source>
        <dbReference type="PROSITE" id="PS50928"/>
    </source>
</evidence>
<dbReference type="GO" id="GO:0005886">
    <property type="term" value="C:plasma membrane"/>
    <property type="evidence" value="ECO:0007669"/>
    <property type="project" value="UniProtKB-SubCell"/>
</dbReference>
<evidence type="ECO:0000313" key="8">
    <source>
        <dbReference type="Proteomes" id="UP000051936"/>
    </source>
</evidence>
<dbReference type="RefSeq" id="WP_057740420.1">
    <property type="nucleotide sequence ID" value="NZ_LJYG01000002.1"/>
</dbReference>
<evidence type="ECO:0000256" key="2">
    <source>
        <dbReference type="ARBA" id="ARBA00022692"/>
    </source>
</evidence>
<feature type="transmembrane region" description="Helical" evidence="5">
    <location>
        <begin position="24"/>
        <end position="46"/>
    </location>
</feature>
<feature type="transmembrane region" description="Helical" evidence="5">
    <location>
        <begin position="130"/>
        <end position="155"/>
    </location>
</feature>
<feature type="transmembrane region" description="Helical" evidence="5">
    <location>
        <begin position="99"/>
        <end position="118"/>
    </location>
</feature>
<dbReference type="STRING" id="989370.AOQ71_00330"/>
<dbReference type="PANTHER" id="PTHR43879">
    <property type="entry name" value="ABC TRANSPORTER PERMEASE PROTEIN"/>
    <property type="match status" value="1"/>
</dbReference>
<keyword evidence="2 5" id="KW-0812">Transmembrane</keyword>
<evidence type="ECO:0000256" key="4">
    <source>
        <dbReference type="ARBA" id="ARBA00023136"/>
    </source>
</evidence>
<feature type="transmembrane region" description="Helical" evidence="5">
    <location>
        <begin position="220"/>
        <end position="241"/>
    </location>
</feature>